<comment type="similarity">
    <text evidence="1 2">Belongs to the metallophosphoesterase superfamily. YfcE family.</text>
</comment>
<proteinExistence type="inferred from homology"/>
<evidence type="ECO:0000256" key="1">
    <source>
        <dbReference type="ARBA" id="ARBA00008950"/>
    </source>
</evidence>
<dbReference type="Gene3D" id="3.60.21.10">
    <property type="match status" value="1"/>
</dbReference>
<reference evidence="4" key="1">
    <citation type="submission" date="2022-06" db="EMBL/GenBank/DDBJ databases">
        <title>Genome sequencing of Brevibacillus sp. BB3-R1.</title>
        <authorList>
            <person name="Heo J."/>
            <person name="Lee D."/>
            <person name="Won M."/>
            <person name="Han B.-H."/>
            <person name="Hong S.-B."/>
            <person name="Kwon S.-W."/>
        </authorList>
    </citation>
    <scope>NUCLEOTIDE SEQUENCE</scope>
    <source>
        <strain evidence="4">BB3-R1</strain>
    </source>
</reference>
<dbReference type="InterPro" id="IPR029052">
    <property type="entry name" value="Metallo-depent_PP-like"/>
</dbReference>
<keyword evidence="5" id="KW-1185">Reference proteome</keyword>
<dbReference type="NCBIfam" id="TIGR00040">
    <property type="entry name" value="yfcE"/>
    <property type="match status" value="1"/>
</dbReference>
<dbReference type="InterPro" id="IPR000979">
    <property type="entry name" value="Phosphodiesterase_MJ0936/Vps29"/>
</dbReference>
<evidence type="ECO:0000313" key="5">
    <source>
        <dbReference type="Proteomes" id="UP001056500"/>
    </source>
</evidence>
<accession>A0ABY4WAJ9</accession>
<name>A0ABY4WAJ9_9BACL</name>
<dbReference type="Pfam" id="PF12850">
    <property type="entry name" value="Metallophos_2"/>
    <property type="match status" value="1"/>
</dbReference>
<sequence>MGILILSDTHGLVGEVKEVVERHKAEAVFHCGDYCVDHTREPFSQMLLVKGNCDFSSDVPTERQTAWKGLNILQTHGHLYNVKNSLLRLHYRAEETGANVVLFGHSHMPGCAVERDILFLNPGSLQLPRGYDLPTYVCLEHLGEKEGKISLQVTYYDHRGEPAPKLGGTFSVRS</sequence>
<protein>
    <recommendedName>
        <fullName evidence="2">Phosphoesterase</fullName>
        <ecNumber evidence="2">3.1.4.-</ecNumber>
    </recommendedName>
</protein>
<dbReference type="EMBL" id="CP098755">
    <property type="protein sequence ID" value="USG64175.1"/>
    <property type="molecule type" value="Genomic_DNA"/>
</dbReference>
<evidence type="ECO:0000259" key="3">
    <source>
        <dbReference type="Pfam" id="PF12850"/>
    </source>
</evidence>
<dbReference type="InterPro" id="IPR024654">
    <property type="entry name" value="Calcineurin-like_PHP_lpxH"/>
</dbReference>
<organism evidence="4 5">
    <name type="scientific">Brevibacillus ruminantium</name>
    <dbReference type="NCBI Taxonomy" id="2950604"/>
    <lineage>
        <taxon>Bacteria</taxon>
        <taxon>Bacillati</taxon>
        <taxon>Bacillota</taxon>
        <taxon>Bacilli</taxon>
        <taxon>Bacillales</taxon>
        <taxon>Paenibacillaceae</taxon>
        <taxon>Brevibacillus</taxon>
    </lineage>
</organism>
<dbReference type="Proteomes" id="UP001056500">
    <property type="component" value="Chromosome"/>
</dbReference>
<comment type="cofactor">
    <cofactor evidence="2">
        <name>a divalent metal cation</name>
        <dbReference type="ChEBI" id="CHEBI:60240"/>
    </cofactor>
</comment>
<evidence type="ECO:0000256" key="2">
    <source>
        <dbReference type="RuleBase" id="RU362039"/>
    </source>
</evidence>
<keyword evidence="2" id="KW-0479">Metal-binding</keyword>
<gene>
    <name evidence="4" type="ORF">NDK47_18710</name>
</gene>
<feature type="domain" description="Calcineurin-like phosphoesterase" evidence="3">
    <location>
        <begin position="1"/>
        <end position="140"/>
    </location>
</feature>
<dbReference type="RefSeq" id="WP_251871291.1">
    <property type="nucleotide sequence ID" value="NZ_CP098755.1"/>
</dbReference>
<evidence type="ECO:0000313" key="4">
    <source>
        <dbReference type="EMBL" id="USG64175.1"/>
    </source>
</evidence>
<dbReference type="PANTHER" id="PTHR11124">
    <property type="entry name" value="VACUOLAR SORTING PROTEIN VPS29"/>
    <property type="match status" value="1"/>
</dbReference>
<dbReference type="EC" id="3.1.4.-" evidence="2"/>
<dbReference type="SUPFAM" id="SSF56300">
    <property type="entry name" value="Metallo-dependent phosphatases"/>
    <property type="match status" value="1"/>
</dbReference>